<name>A0A9Q3I2G2_9BASI</name>
<feature type="region of interest" description="Disordered" evidence="1">
    <location>
        <begin position="44"/>
        <end position="85"/>
    </location>
</feature>
<dbReference type="SUPFAM" id="SSF47459">
    <property type="entry name" value="HLH, helix-loop-helix DNA-binding domain"/>
    <property type="match status" value="1"/>
</dbReference>
<comment type="caution">
    <text evidence="2">The sequence shown here is derived from an EMBL/GenBank/DDBJ whole genome shotgun (WGS) entry which is preliminary data.</text>
</comment>
<sequence length="536" mass="60275">MSDTTIQFKLNHQMAINNDHHHPIFLSSSNQNSFNHHTLQNHFINHNHNHNHNHTLNPTPTPTPTRTPTPNSNPTSTSTSINNNNLNLNLFSNSSLINQNHPSSIPFQTHSNQLDSQFQISNNHGVGLLPMPVPYEDFHYSIPNLENQNHNLLQNLTNSNLQSNQFNLNPSFISNNSSPFNLNHEIFLNNLINSNSISSRSHSNSNSNDLSNLDFLGNLPPPLESHHQTLNHTLNQKPQTPPPLLDASEKDLLSSFLNIFGNSNAEMDFDPQEKLPDTDQMDKHVQDRLKISDHTLPSWKSSSLSFYPPNSDQNSNLSRKKIKISKVNSNPLQSIDQSNLISQKSNQSSSHHLIQLFNQNSKNIHSSNQSNLQVNHPAFLNSKSSNLHSLDLSPHLNFENIDPTSQSPQIPNLEKKLIQILPCSKSNHKLLKNTHIVSEQRRRNAIQGGFGNLVEILRAGEHLSGISIASPEGNHQSGKPKTRGRGRRGEIETGASKSVVLERAADYVKWFYTGNLALKNEVERIENILKFHGLQF</sequence>
<feature type="compositionally biased region" description="Low complexity" evidence="1">
    <location>
        <begin position="68"/>
        <end position="85"/>
    </location>
</feature>
<dbReference type="Gene3D" id="4.10.280.10">
    <property type="entry name" value="Helix-loop-helix DNA-binding domain"/>
    <property type="match status" value="1"/>
</dbReference>
<evidence type="ECO:0000256" key="1">
    <source>
        <dbReference type="SAM" id="MobiDB-lite"/>
    </source>
</evidence>
<protein>
    <recommendedName>
        <fullName evidence="4">BHLH domain-containing protein</fullName>
    </recommendedName>
</protein>
<keyword evidence="3" id="KW-1185">Reference proteome</keyword>
<evidence type="ECO:0008006" key="4">
    <source>
        <dbReference type="Google" id="ProtNLM"/>
    </source>
</evidence>
<dbReference type="GO" id="GO:0046983">
    <property type="term" value="F:protein dimerization activity"/>
    <property type="evidence" value="ECO:0007669"/>
    <property type="project" value="InterPro"/>
</dbReference>
<dbReference type="AlphaFoldDB" id="A0A9Q3I2G2"/>
<dbReference type="EMBL" id="AVOT02033176">
    <property type="protein sequence ID" value="MBW0527036.1"/>
    <property type="molecule type" value="Genomic_DNA"/>
</dbReference>
<evidence type="ECO:0000313" key="2">
    <source>
        <dbReference type="EMBL" id="MBW0527036.1"/>
    </source>
</evidence>
<dbReference type="OrthoDB" id="5778525at2759"/>
<reference evidence="2" key="1">
    <citation type="submission" date="2021-03" db="EMBL/GenBank/DDBJ databases">
        <title>Draft genome sequence of rust myrtle Austropuccinia psidii MF-1, a brazilian biotype.</title>
        <authorList>
            <person name="Quecine M.C."/>
            <person name="Pachon D.M.R."/>
            <person name="Bonatelli M.L."/>
            <person name="Correr F.H."/>
            <person name="Franceschini L.M."/>
            <person name="Leite T.F."/>
            <person name="Margarido G.R.A."/>
            <person name="Almeida C.A."/>
            <person name="Ferrarezi J.A."/>
            <person name="Labate C.A."/>
        </authorList>
    </citation>
    <scope>NUCLEOTIDE SEQUENCE</scope>
    <source>
        <strain evidence="2">MF-1</strain>
    </source>
</reference>
<dbReference type="InterPro" id="IPR036638">
    <property type="entry name" value="HLH_DNA-bd_sf"/>
</dbReference>
<gene>
    <name evidence="2" type="ORF">O181_066751</name>
</gene>
<dbReference type="Proteomes" id="UP000765509">
    <property type="component" value="Unassembled WGS sequence"/>
</dbReference>
<evidence type="ECO:0000313" key="3">
    <source>
        <dbReference type="Proteomes" id="UP000765509"/>
    </source>
</evidence>
<feature type="region of interest" description="Disordered" evidence="1">
    <location>
        <begin position="467"/>
        <end position="491"/>
    </location>
</feature>
<proteinExistence type="predicted"/>
<accession>A0A9Q3I2G2</accession>
<organism evidence="2 3">
    <name type="scientific">Austropuccinia psidii MF-1</name>
    <dbReference type="NCBI Taxonomy" id="1389203"/>
    <lineage>
        <taxon>Eukaryota</taxon>
        <taxon>Fungi</taxon>
        <taxon>Dikarya</taxon>
        <taxon>Basidiomycota</taxon>
        <taxon>Pucciniomycotina</taxon>
        <taxon>Pucciniomycetes</taxon>
        <taxon>Pucciniales</taxon>
        <taxon>Sphaerophragmiaceae</taxon>
        <taxon>Austropuccinia</taxon>
    </lineage>
</organism>